<keyword evidence="5" id="KW-0676">Redox-active center</keyword>
<evidence type="ECO:0000256" key="7">
    <source>
        <dbReference type="SAM" id="Phobius"/>
    </source>
</evidence>
<dbReference type="PROSITE" id="PS51352">
    <property type="entry name" value="THIOREDOXIN_2"/>
    <property type="match status" value="1"/>
</dbReference>
<evidence type="ECO:0000256" key="1">
    <source>
        <dbReference type="ARBA" id="ARBA00005791"/>
    </source>
</evidence>
<dbReference type="Proteomes" id="UP001139336">
    <property type="component" value="Unassembled WGS sequence"/>
</dbReference>
<dbReference type="GO" id="GO:0016491">
    <property type="term" value="F:oxidoreductase activity"/>
    <property type="evidence" value="ECO:0007669"/>
    <property type="project" value="UniProtKB-KW"/>
</dbReference>
<evidence type="ECO:0000256" key="4">
    <source>
        <dbReference type="ARBA" id="ARBA00023157"/>
    </source>
</evidence>
<keyword evidence="7" id="KW-0812">Transmembrane</keyword>
<name>A0A9X1TZJ5_9CORY</name>
<dbReference type="AlphaFoldDB" id="A0A9X1TZJ5"/>
<organism evidence="9 10">
    <name type="scientific">Corynebacterium uropygiale</name>
    <dbReference type="NCBI Taxonomy" id="1775911"/>
    <lineage>
        <taxon>Bacteria</taxon>
        <taxon>Bacillati</taxon>
        <taxon>Actinomycetota</taxon>
        <taxon>Actinomycetes</taxon>
        <taxon>Mycobacteriales</taxon>
        <taxon>Corynebacteriaceae</taxon>
        <taxon>Corynebacterium</taxon>
    </lineage>
</organism>
<evidence type="ECO:0000256" key="3">
    <source>
        <dbReference type="ARBA" id="ARBA00023002"/>
    </source>
</evidence>
<comment type="similarity">
    <text evidence="1">Belongs to the thioredoxin family. DsbA subfamily.</text>
</comment>
<dbReference type="InterPro" id="IPR013766">
    <property type="entry name" value="Thioredoxin_domain"/>
</dbReference>
<keyword evidence="10" id="KW-1185">Reference proteome</keyword>
<keyword evidence="7" id="KW-0472">Membrane</keyword>
<evidence type="ECO:0000256" key="5">
    <source>
        <dbReference type="ARBA" id="ARBA00023284"/>
    </source>
</evidence>
<dbReference type="RefSeq" id="WP_236117581.1">
    <property type="nucleotide sequence ID" value="NZ_JAKGSI010000001.1"/>
</dbReference>
<accession>A0A9X1TZJ5</accession>
<evidence type="ECO:0000313" key="10">
    <source>
        <dbReference type="Proteomes" id="UP001139336"/>
    </source>
</evidence>
<feature type="transmembrane region" description="Helical" evidence="7">
    <location>
        <begin position="82"/>
        <end position="102"/>
    </location>
</feature>
<dbReference type="Pfam" id="PF13462">
    <property type="entry name" value="Thioredoxin_4"/>
    <property type="match status" value="1"/>
</dbReference>
<feature type="compositionally biased region" description="Basic and acidic residues" evidence="6">
    <location>
        <begin position="8"/>
        <end position="20"/>
    </location>
</feature>
<keyword evidence="3" id="KW-0560">Oxidoreductase</keyword>
<evidence type="ECO:0000256" key="2">
    <source>
        <dbReference type="ARBA" id="ARBA00022729"/>
    </source>
</evidence>
<dbReference type="InterPro" id="IPR012336">
    <property type="entry name" value="Thioredoxin-like_fold"/>
</dbReference>
<evidence type="ECO:0000256" key="6">
    <source>
        <dbReference type="SAM" id="MobiDB-lite"/>
    </source>
</evidence>
<keyword evidence="2" id="KW-0732">Signal</keyword>
<evidence type="ECO:0000259" key="8">
    <source>
        <dbReference type="PROSITE" id="PS51352"/>
    </source>
</evidence>
<dbReference type="Gene3D" id="3.40.30.10">
    <property type="entry name" value="Glutaredoxin"/>
    <property type="match status" value="1"/>
</dbReference>
<feature type="region of interest" description="Disordered" evidence="6">
    <location>
        <begin position="1"/>
        <end position="75"/>
    </location>
</feature>
<keyword evidence="7" id="KW-1133">Transmembrane helix</keyword>
<feature type="region of interest" description="Disordered" evidence="6">
    <location>
        <begin position="118"/>
        <end position="147"/>
    </location>
</feature>
<dbReference type="SUPFAM" id="SSF52833">
    <property type="entry name" value="Thioredoxin-like"/>
    <property type="match status" value="1"/>
</dbReference>
<protein>
    <submittedName>
        <fullName evidence="9">Thioredoxin domain-containing protein</fullName>
    </submittedName>
</protein>
<dbReference type="EMBL" id="JAKGSI010000001">
    <property type="protein sequence ID" value="MCF4005779.1"/>
    <property type="molecule type" value="Genomic_DNA"/>
</dbReference>
<evidence type="ECO:0000313" key="9">
    <source>
        <dbReference type="EMBL" id="MCF4005779.1"/>
    </source>
</evidence>
<dbReference type="PANTHER" id="PTHR13887:SF14">
    <property type="entry name" value="DISULFIDE BOND FORMATION PROTEIN D"/>
    <property type="match status" value="1"/>
</dbReference>
<sequence>MSTNAENSEEHNAKDQRDTQGAETPQEAGHAGQAAEPGQVGQAGAAPEEAHQPEGDSLPEAADAEGSEGASPRRSWSAIPPVAWVTALVLLVLAVAGGYVWGQNTATPTTAQIASHAKAGKATDVPRAKDDGSFDATISGPGREPQNASDVLAVHRRNVSDPMAMGAADAPVVISMFSDYYCPFCLRFNSQVEPQLVKDYVDKGLVRIEWNDVPLHGKDSMAAAKAARAAAAQNKFREYKDALFEKVSTLEKDQKLSKDDYVQLAKDVQVPDVEKFTKDATSDRFEKPIAEAQQYAQSIGISGTPSFFVGTQFVSGAQPAEQFAAVIQQELAKTANGEVQVPEVK</sequence>
<feature type="domain" description="Thioredoxin" evidence="8">
    <location>
        <begin position="111"/>
        <end position="332"/>
    </location>
</feature>
<comment type="caution">
    <text evidence="9">The sequence shown here is derived from an EMBL/GenBank/DDBJ whole genome shotgun (WGS) entry which is preliminary data.</text>
</comment>
<reference evidence="9" key="1">
    <citation type="submission" date="2022-01" db="EMBL/GenBank/DDBJ databases">
        <title>Corynebacterium sp. nov isolated from isolated from the feces of the greater white-fronted geese (Anser albifrons) at Poyang Lake, PR China.</title>
        <authorList>
            <person name="Liu Q."/>
        </authorList>
    </citation>
    <scope>NUCLEOTIDE SEQUENCE</scope>
    <source>
        <strain evidence="9">JCM 32435</strain>
    </source>
</reference>
<dbReference type="PANTHER" id="PTHR13887">
    <property type="entry name" value="GLUTATHIONE S-TRANSFERASE KAPPA"/>
    <property type="match status" value="1"/>
</dbReference>
<dbReference type="InterPro" id="IPR036249">
    <property type="entry name" value="Thioredoxin-like_sf"/>
</dbReference>
<gene>
    <name evidence="9" type="ORF">L1O03_01120</name>
</gene>
<proteinExistence type="inferred from homology"/>
<keyword evidence="4" id="KW-1015">Disulfide bond</keyword>